<keyword evidence="3" id="KW-1185">Reference proteome</keyword>
<protein>
    <submittedName>
        <fullName evidence="2">Uncharacterized protein</fullName>
    </submittedName>
</protein>
<gene>
    <name evidence="2" type="ORF">E4U13_007485</name>
</gene>
<feature type="region of interest" description="Disordered" evidence="1">
    <location>
        <begin position="14"/>
        <end position="49"/>
    </location>
</feature>
<comment type="caution">
    <text evidence="2">The sequence shown here is derived from an EMBL/GenBank/DDBJ whole genome shotgun (WGS) entry which is preliminary data.</text>
</comment>
<proteinExistence type="predicted"/>
<evidence type="ECO:0000313" key="3">
    <source>
        <dbReference type="Proteomes" id="UP000732380"/>
    </source>
</evidence>
<dbReference type="Proteomes" id="UP000732380">
    <property type="component" value="Unassembled WGS sequence"/>
</dbReference>
<sequence>MASTMGLRCLCTSSERTNPSWRGESENRPSCAAPPPTFKSAGRGAKVGRTRGSRIDRLMDIRMNKALCGTQSGFKNQERPDFAAGGYEQVALASHPLPAAL</sequence>
<dbReference type="AlphaFoldDB" id="A0A9P7TWQ2"/>
<accession>A0A9P7TWQ2</accession>
<name>A0A9P7TWQ2_9HYPO</name>
<reference evidence="2 3" key="1">
    <citation type="journal article" date="2020" name="bioRxiv">
        <title>Whole genome comparisons of ergot fungi reveals the divergence and evolution of species within the genus Claviceps are the result of varying mechanisms driving genome evolution and host range expansion.</title>
        <authorList>
            <person name="Wyka S.A."/>
            <person name="Mondo S.J."/>
            <person name="Liu M."/>
            <person name="Dettman J."/>
            <person name="Nalam V."/>
            <person name="Broders K.D."/>
        </authorList>
    </citation>
    <scope>NUCLEOTIDE SEQUENCE [LARGE SCALE GENOMIC DNA]</scope>
    <source>
        <strain evidence="2 3">LM576</strain>
    </source>
</reference>
<evidence type="ECO:0000313" key="2">
    <source>
        <dbReference type="EMBL" id="KAG6119604.1"/>
    </source>
</evidence>
<organism evidence="2 3">
    <name type="scientific">Claviceps humidiphila</name>
    <dbReference type="NCBI Taxonomy" id="1294629"/>
    <lineage>
        <taxon>Eukaryota</taxon>
        <taxon>Fungi</taxon>
        <taxon>Dikarya</taxon>
        <taxon>Ascomycota</taxon>
        <taxon>Pezizomycotina</taxon>
        <taxon>Sordariomycetes</taxon>
        <taxon>Hypocreomycetidae</taxon>
        <taxon>Hypocreales</taxon>
        <taxon>Clavicipitaceae</taxon>
        <taxon>Claviceps</taxon>
    </lineage>
</organism>
<evidence type="ECO:0000256" key="1">
    <source>
        <dbReference type="SAM" id="MobiDB-lite"/>
    </source>
</evidence>
<dbReference type="EMBL" id="SRQM01000074">
    <property type="protein sequence ID" value="KAG6119604.1"/>
    <property type="molecule type" value="Genomic_DNA"/>
</dbReference>